<reference evidence="1" key="2">
    <citation type="submission" date="2020-09" db="EMBL/GenBank/DDBJ databases">
        <authorList>
            <person name="Sun Q."/>
            <person name="Zhou Y."/>
        </authorList>
    </citation>
    <scope>NUCLEOTIDE SEQUENCE</scope>
    <source>
        <strain evidence="1">CGMCC 1.15179</strain>
    </source>
</reference>
<evidence type="ECO:0000313" key="1">
    <source>
        <dbReference type="EMBL" id="GGE07404.1"/>
    </source>
</evidence>
<proteinExistence type="predicted"/>
<reference evidence="1" key="1">
    <citation type="journal article" date="2014" name="Int. J. Syst. Evol. Microbiol.">
        <title>Complete genome sequence of Corynebacterium casei LMG S-19264T (=DSM 44701T), isolated from a smear-ripened cheese.</title>
        <authorList>
            <consortium name="US DOE Joint Genome Institute (JGI-PGF)"/>
            <person name="Walter F."/>
            <person name="Albersmeier A."/>
            <person name="Kalinowski J."/>
            <person name="Ruckert C."/>
        </authorList>
    </citation>
    <scope>NUCLEOTIDE SEQUENCE</scope>
    <source>
        <strain evidence="1">CGMCC 1.15179</strain>
    </source>
</reference>
<keyword evidence="2" id="KW-1185">Reference proteome</keyword>
<dbReference type="RefSeq" id="WP_188646414.1">
    <property type="nucleotide sequence ID" value="NZ_BMHQ01000002.1"/>
</dbReference>
<dbReference type="Proteomes" id="UP000625210">
    <property type="component" value="Unassembled WGS sequence"/>
</dbReference>
<comment type="caution">
    <text evidence="1">The sequence shown here is derived from an EMBL/GenBank/DDBJ whole genome shotgun (WGS) entry which is preliminary data.</text>
</comment>
<organism evidence="1 2">
    <name type="scientific">Marinithermofilum abyssi</name>
    <dbReference type="NCBI Taxonomy" id="1571185"/>
    <lineage>
        <taxon>Bacteria</taxon>
        <taxon>Bacillati</taxon>
        <taxon>Bacillota</taxon>
        <taxon>Bacilli</taxon>
        <taxon>Bacillales</taxon>
        <taxon>Thermoactinomycetaceae</taxon>
        <taxon>Marinithermofilum</taxon>
    </lineage>
</organism>
<gene>
    <name evidence="1" type="ORF">GCM10011571_05820</name>
</gene>
<dbReference type="EMBL" id="BMHQ01000002">
    <property type="protein sequence ID" value="GGE07404.1"/>
    <property type="molecule type" value="Genomic_DNA"/>
</dbReference>
<evidence type="ECO:0000313" key="2">
    <source>
        <dbReference type="Proteomes" id="UP000625210"/>
    </source>
</evidence>
<name>A0A8J2VCH5_9BACL</name>
<dbReference type="AlphaFoldDB" id="A0A8J2VCH5"/>
<accession>A0A8J2VCH5</accession>
<protein>
    <submittedName>
        <fullName evidence="1">Uncharacterized protein</fullName>
    </submittedName>
</protein>
<sequence>MKGLDVRKARLSRKNLFPPMQVKGSLPLRDVVRSGRMHRKDELLVVERNGVPLAFSVYQMAYHHIAQGELAGHPYLVAY</sequence>